<dbReference type="InterPro" id="IPR013106">
    <property type="entry name" value="Ig_V-set"/>
</dbReference>
<sequence length="303" mass="33220">MGLAPFLIVQLHLFALAQAGMFTEVPQDVMAVEGDDVVLICAYQGSGPTSHSIEMQWWHMRGEPYRGGPAPKALPPATSPARPQTSKNSDATKISAVKVMGSDISNYLRLSSVRREDEGLYECRVSDRSDDNTQEHKAQATLRVDFRLQGDMQAACFSMSSARTSTLRRLGRSSAATPPWARARRTPLRPRCERPDTSGSRRSRLRARPARASRPGGGTTPVGERQWGPTLGLERVHTESAVNTPTSTFLKSAQSLEDYPPPFSALLPSTPPPPHSKKDHTSPTPPRPEDYDNLPPMTSAIRI</sequence>
<dbReference type="InterPro" id="IPR036179">
    <property type="entry name" value="Ig-like_dom_sf"/>
</dbReference>
<dbReference type="Proteomes" id="UP001318040">
    <property type="component" value="Chromosome 25"/>
</dbReference>
<reference evidence="8 9" key="1">
    <citation type="submission" date="2025-04" db="UniProtKB">
        <authorList>
            <consortium name="RefSeq"/>
        </authorList>
    </citation>
    <scope>IDENTIFICATION</scope>
    <source>
        <tissue evidence="8 9">Sperm</tissue>
    </source>
</reference>
<evidence type="ECO:0000256" key="5">
    <source>
        <dbReference type="SAM" id="SignalP"/>
    </source>
</evidence>
<evidence type="ECO:0000256" key="2">
    <source>
        <dbReference type="ARBA" id="ARBA00023157"/>
    </source>
</evidence>
<dbReference type="GO" id="GO:0016020">
    <property type="term" value="C:membrane"/>
    <property type="evidence" value="ECO:0007669"/>
    <property type="project" value="TreeGrafter"/>
</dbReference>
<gene>
    <name evidence="8 9" type="primary">LOC116946007</name>
</gene>
<dbReference type="InterPro" id="IPR003598">
    <property type="entry name" value="Ig_sub2"/>
</dbReference>
<feature type="region of interest" description="Disordered" evidence="4">
    <location>
        <begin position="64"/>
        <end position="93"/>
    </location>
</feature>
<dbReference type="SMART" id="SM00408">
    <property type="entry name" value="IGc2"/>
    <property type="match status" value="1"/>
</dbReference>
<dbReference type="Pfam" id="PF07686">
    <property type="entry name" value="V-set"/>
    <property type="match status" value="1"/>
</dbReference>
<evidence type="ECO:0000313" key="7">
    <source>
        <dbReference type="Proteomes" id="UP001318040"/>
    </source>
</evidence>
<dbReference type="RefSeq" id="XP_032816668.1">
    <property type="nucleotide sequence ID" value="XM_032960777.1"/>
</dbReference>
<feature type="compositionally biased region" description="Polar residues" evidence="4">
    <location>
        <begin position="240"/>
        <end position="255"/>
    </location>
</feature>
<name>A0AAJ7TF14_PETMA</name>
<feature type="compositionally biased region" description="Pro residues" evidence="4">
    <location>
        <begin position="259"/>
        <end position="274"/>
    </location>
</feature>
<keyword evidence="7" id="KW-1185">Reference proteome</keyword>
<evidence type="ECO:0000256" key="1">
    <source>
        <dbReference type="ARBA" id="ARBA00022729"/>
    </source>
</evidence>
<keyword evidence="2" id="KW-1015">Disulfide bond</keyword>
<dbReference type="KEGG" id="pmrn:116946007"/>
<evidence type="ECO:0000259" key="6">
    <source>
        <dbReference type="PROSITE" id="PS50835"/>
    </source>
</evidence>
<dbReference type="PANTHER" id="PTHR12207:SF27">
    <property type="entry name" value="V-SET AND TRANSMEMBRANE DOMAIN-CONTAINING PROTEIN 2B"/>
    <property type="match status" value="1"/>
</dbReference>
<proteinExistence type="predicted"/>
<feature type="chain" id="PRO_5044709350" evidence="5">
    <location>
        <begin position="20"/>
        <end position="303"/>
    </location>
</feature>
<organism evidence="7 9">
    <name type="scientific">Petromyzon marinus</name>
    <name type="common">Sea lamprey</name>
    <dbReference type="NCBI Taxonomy" id="7757"/>
    <lineage>
        <taxon>Eukaryota</taxon>
        <taxon>Metazoa</taxon>
        <taxon>Chordata</taxon>
        <taxon>Craniata</taxon>
        <taxon>Vertebrata</taxon>
        <taxon>Cyclostomata</taxon>
        <taxon>Hyperoartia</taxon>
        <taxon>Petromyzontiformes</taxon>
        <taxon>Petromyzontidae</taxon>
        <taxon>Petromyzon</taxon>
    </lineage>
</organism>
<dbReference type="AlphaFoldDB" id="A0AAJ7TF14"/>
<accession>A0AAJ7TF14</accession>
<dbReference type="InterPro" id="IPR051102">
    <property type="entry name" value="IgSF_V-set/TM_domain"/>
</dbReference>
<dbReference type="Gene3D" id="2.60.40.10">
    <property type="entry name" value="Immunoglobulins"/>
    <property type="match status" value="1"/>
</dbReference>
<protein>
    <submittedName>
        <fullName evidence="8 9">V-set and transmembrane domain-containing protein 2B-like isoform X1</fullName>
    </submittedName>
</protein>
<dbReference type="PANTHER" id="PTHR12207">
    <property type="entry name" value="V-SET AND TRANSMEMBRANE DOMAIN-CONTAINING PROTEIN"/>
    <property type="match status" value="1"/>
</dbReference>
<dbReference type="PROSITE" id="PS50835">
    <property type="entry name" value="IG_LIKE"/>
    <property type="match status" value="1"/>
</dbReference>
<evidence type="ECO:0000313" key="9">
    <source>
        <dbReference type="RefSeq" id="XP_032816669.1"/>
    </source>
</evidence>
<keyword evidence="1 5" id="KW-0732">Signal</keyword>
<dbReference type="InterPro" id="IPR007110">
    <property type="entry name" value="Ig-like_dom"/>
</dbReference>
<feature type="signal peptide" evidence="5">
    <location>
        <begin position="1"/>
        <end position="19"/>
    </location>
</feature>
<evidence type="ECO:0000256" key="4">
    <source>
        <dbReference type="SAM" id="MobiDB-lite"/>
    </source>
</evidence>
<dbReference type="SMART" id="SM00409">
    <property type="entry name" value="IG"/>
    <property type="match status" value="1"/>
</dbReference>
<evidence type="ECO:0000313" key="8">
    <source>
        <dbReference type="RefSeq" id="XP_032816668.1"/>
    </source>
</evidence>
<feature type="compositionally biased region" description="Basic residues" evidence="4">
    <location>
        <begin position="201"/>
        <end position="211"/>
    </location>
</feature>
<keyword evidence="3" id="KW-0393">Immunoglobulin domain</keyword>
<dbReference type="RefSeq" id="XP_032816669.1">
    <property type="nucleotide sequence ID" value="XM_032960778.1"/>
</dbReference>
<feature type="compositionally biased region" description="Low complexity" evidence="4">
    <location>
        <begin position="162"/>
        <end position="181"/>
    </location>
</feature>
<feature type="region of interest" description="Disordered" evidence="4">
    <location>
        <begin position="162"/>
        <end position="303"/>
    </location>
</feature>
<evidence type="ECO:0000256" key="3">
    <source>
        <dbReference type="ARBA" id="ARBA00023319"/>
    </source>
</evidence>
<dbReference type="InterPro" id="IPR003599">
    <property type="entry name" value="Ig_sub"/>
</dbReference>
<dbReference type="InterPro" id="IPR013783">
    <property type="entry name" value="Ig-like_fold"/>
</dbReference>
<feature type="compositionally biased region" description="Polar residues" evidence="4">
    <location>
        <begin position="81"/>
        <end position="92"/>
    </location>
</feature>
<feature type="domain" description="Ig-like" evidence="6">
    <location>
        <begin position="5"/>
        <end position="141"/>
    </location>
</feature>
<dbReference type="SUPFAM" id="SSF48726">
    <property type="entry name" value="Immunoglobulin"/>
    <property type="match status" value="1"/>
</dbReference>